<dbReference type="EMBL" id="BMWD01000019">
    <property type="protein sequence ID" value="GGX76353.1"/>
    <property type="molecule type" value="Genomic_DNA"/>
</dbReference>
<proteinExistence type="predicted"/>
<reference evidence="2" key="1">
    <citation type="journal article" date="2014" name="Int. J. Syst. Evol. Microbiol.">
        <title>Complete genome sequence of Corynebacterium casei LMG S-19264T (=DSM 44701T), isolated from a smear-ripened cheese.</title>
        <authorList>
            <consortium name="US DOE Joint Genome Institute (JGI-PGF)"/>
            <person name="Walter F."/>
            <person name="Albersmeier A."/>
            <person name="Kalinowski J."/>
            <person name="Ruckert C."/>
        </authorList>
    </citation>
    <scope>NUCLEOTIDE SEQUENCE</scope>
    <source>
        <strain evidence="2">JCM 4956</strain>
    </source>
</reference>
<organism evidence="2 3">
    <name type="scientific">Streptomyces fructofermentans</name>
    <dbReference type="NCBI Taxonomy" id="152141"/>
    <lineage>
        <taxon>Bacteria</taxon>
        <taxon>Bacillati</taxon>
        <taxon>Actinomycetota</taxon>
        <taxon>Actinomycetes</taxon>
        <taxon>Kitasatosporales</taxon>
        <taxon>Streptomycetaceae</taxon>
        <taxon>Streptomyces</taxon>
    </lineage>
</organism>
<name>A0A918KTY5_9ACTN</name>
<comment type="caution">
    <text evidence="2">The sequence shown here is derived from an EMBL/GenBank/DDBJ whole genome shotgun (WGS) entry which is preliminary data.</text>
</comment>
<accession>A0A918KTY5</accession>
<keyword evidence="3" id="KW-1185">Reference proteome</keyword>
<dbReference type="Proteomes" id="UP000645555">
    <property type="component" value="Unassembled WGS sequence"/>
</dbReference>
<evidence type="ECO:0000313" key="3">
    <source>
        <dbReference type="Proteomes" id="UP000645555"/>
    </source>
</evidence>
<feature type="region of interest" description="Disordered" evidence="1">
    <location>
        <begin position="1"/>
        <end position="26"/>
    </location>
</feature>
<evidence type="ECO:0000256" key="1">
    <source>
        <dbReference type="SAM" id="MobiDB-lite"/>
    </source>
</evidence>
<evidence type="ECO:0000313" key="2">
    <source>
        <dbReference type="EMBL" id="GGX76353.1"/>
    </source>
</evidence>
<reference evidence="2" key="2">
    <citation type="submission" date="2020-09" db="EMBL/GenBank/DDBJ databases">
        <authorList>
            <person name="Sun Q."/>
            <person name="Ohkuma M."/>
        </authorList>
    </citation>
    <scope>NUCLEOTIDE SEQUENCE</scope>
    <source>
        <strain evidence="2">JCM 4956</strain>
    </source>
</reference>
<gene>
    <name evidence="2" type="ORF">GCM10010515_50110</name>
</gene>
<evidence type="ECO:0008006" key="4">
    <source>
        <dbReference type="Google" id="ProtNLM"/>
    </source>
</evidence>
<dbReference type="AlphaFoldDB" id="A0A918KTY5"/>
<protein>
    <recommendedName>
        <fullName evidence="4">DUF1877 family protein</fullName>
    </recommendedName>
</protein>
<sequence>MAPHHEAAAAAVEFGPSRDPESPKYGNFDVEEALIEWEALLTGRSFDELVSAGEPEPVADSDGEGPFVLALSEALQDALAGADRARLDEVGGLWIEERAADGEEFDVEITAEILDGLATLARDAIGRGRRVYCWTA</sequence>